<evidence type="ECO:0000313" key="2">
    <source>
        <dbReference type="Proteomes" id="UP000789525"/>
    </source>
</evidence>
<dbReference type="Proteomes" id="UP000789525">
    <property type="component" value="Unassembled WGS sequence"/>
</dbReference>
<sequence length="1042" mass="122595">MNFQITNEDPNKWSVDEVYGWIQTLGIRPDVASRFREAGIDGQKLMDVNYSFLKEHMNIENHYDQFNIVMSIALLRRTVKYGDNSKHMEQLRERVNEKKQNYGYMKKWLHMEQDELLLPYGESDPEQNYISSDFEEDMNREEEECLRKGKPSLFIDVDSIEHKNRAQDIIDQYIDIVHQNWKLERFPKLEERRWWHWTRLLPPRKHVNPREVIHSLEKDCFHLKSKRLPELIEEIKPNIISRVHLDRIAKQRCGNLDSTLHEIYETEWKIELVKGGKVPERPSKRTRDQEDDIQRNSEIRDDAFIREDEEDSDYESDFIDDSNVEYTPEELAEFERIGMKLQFVSISNETSCEEKFQVSSPKLSQEPSQATSPEPSRAASSEPYIPKELEFGYTEEEMPDVIKLRKDRALLEKEFTRRYVMQRKSTKREKGIIINLGHKEDEVHIYIHEGLASKLKRHQIEGVRFLWKNIIMFNKGCVLAHSMGLGKTFQKILICNWEEEFKKWIKQIDVSNTCPVYKFRDDHDTKERRISLLEKWWKGGILLMGYEMFHTVVNSDSRYSEFLLKPGPSLVVADEGHKLRNKDTGLYRDLVRLRTPSRIILTGSPLQNNLEEYWCTIDFACPNFLGKFENFRKVYIAPIEEGLYKQVSSSKEKTSRKTLFVLSRVIEDIMHRRSGTILEQELKPKHDFYIAFMLTPEQLDIYRDIIGYIKKENLTPVQYDHLLSNLCNHPKIMLDSVFKKEKQKSGKMKGQVLYIDLTNESDTDQGAEDKSQSIAPNIREFIIENMAGPIDKLHPLSSSGKMVLLKEILIQCKKINDKVLIFSKSIPTINFIQKMITQEKISGQDIRIVGDTNSSSRQELIDRFNKSEEWRVALISIKTGAVGVNLFGANRVILFDGDWNPSVAEQAIGRAYRYGQKKEVYVYRFVTYGTFEEKLFAHNIHKTGLSLRVLDQKNPTKNFSKDEMNTRYLSIPPSYVERRLPLKLNFNDQLLERVSNLHSKHIFEINPMKRYFLDDKNELDEEELQQCESMVKNEKLGLSMII</sequence>
<proteinExistence type="predicted"/>
<accession>A0ACA9K607</accession>
<gene>
    <name evidence="1" type="ORF">ACOLOM_LOCUS886</name>
</gene>
<dbReference type="EMBL" id="CAJVPT010000962">
    <property type="protein sequence ID" value="CAG8453973.1"/>
    <property type="molecule type" value="Genomic_DNA"/>
</dbReference>
<comment type="caution">
    <text evidence="1">The sequence shown here is derived from an EMBL/GenBank/DDBJ whole genome shotgun (WGS) entry which is preliminary data.</text>
</comment>
<organism evidence="1 2">
    <name type="scientific">Acaulospora colombiana</name>
    <dbReference type="NCBI Taxonomy" id="27376"/>
    <lineage>
        <taxon>Eukaryota</taxon>
        <taxon>Fungi</taxon>
        <taxon>Fungi incertae sedis</taxon>
        <taxon>Mucoromycota</taxon>
        <taxon>Glomeromycotina</taxon>
        <taxon>Glomeromycetes</taxon>
        <taxon>Diversisporales</taxon>
        <taxon>Acaulosporaceae</taxon>
        <taxon>Acaulospora</taxon>
    </lineage>
</organism>
<name>A0ACA9K607_9GLOM</name>
<protein>
    <submittedName>
        <fullName evidence="1">15682_t:CDS:1</fullName>
    </submittedName>
</protein>
<evidence type="ECO:0000313" key="1">
    <source>
        <dbReference type="EMBL" id="CAG8453973.1"/>
    </source>
</evidence>
<reference evidence="1" key="1">
    <citation type="submission" date="2021-06" db="EMBL/GenBank/DDBJ databases">
        <authorList>
            <person name="Kallberg Y."/>
            <person name="Tangrot J."/>
            <person name="Rosling A."/>
        </authorList>
    </citation>
    <scope>NUCLEOTIDE SEQUENCE</scope>
    <source>
        <strain evidence="1">CL356</strain>
    </source>
</reference>
<keyword evidence="2" id="KW-1185">Reference proteome</keyword>